<protein>
    <recommendedName>
        <fullName evidence="3">Allantoinase</fullName>
    </recommendedName>
</protein>
<sequence>MDTLSTATITKSRYTLNYGLRLDKGTASELTHPRVPILLPDGSIGDMTLHVMNGTADEIKAQLLDSIDAFFDIYADVYGDVSRSTI</sequence>
<dbReference type="EMBL" id="CP047423">
    <property type="protein sequence ID" value="QPD03301.1"/>
    <property type="molecule type" value="Genomic_DNA"/>
</dbReference>
<organism evidence="1 2">
    <name type="scientific">Candidatus Nitrospira kreftii</name>
    <dbReference type="NCBI Taxonomy" id="2652173"/>
    <lineage>
        <taxon>Bacteria</taxon>
        <taxon>Pseudomonadati</taxon>
        <taxon>Nitrospirota</taxon>
        <taxon>Nitrospiria</taxon>
        <taxon>Nitrospirales</taxon>
        <taxon>Nitrospiraceae</taxon>
        <taxon>Nitrospira</taxon>
    </lineage>
</organism>
<reference evidence="1 2" key="1">
    <citation type="journal article" date="2020" name="ISME J.">
        <title>Enrichment and physiological characterization of a novel comammox Nitrospira indicates ammonium inhibition of complete nitrification.</title>
        <authorList>
            <person name="Sakoula D."/>
            <person name="Koch H."/>
            <person name="Frank J."/>
            <person name="Jetten M.S.M."/>
            <person name="van Kessel M.A.H.J."/>
            <person name="Lucker S."/>
        </authorList>
    </citation>
    <scope>NUCLEOTIDE SEQUENCE [LARGE SCALE GENOMIC DNA]</scope>
    <source>
        <strain evidence="1">Comreactor17</strain>
    </source>
</reference>
<accession>A0A7S8IYL5</accession>
<proteinExistence type="predicted"/>
<gene>
    <name evidence="1" type="ORF">Nkreftii_001075</name>
</gene>
<evidence type="ECO:0000313" key="2">
    <source>
        <dbReference type="Proteomes" id="UP000593737"/>
    </source>
</evidence>
<dbReference type="KEGG" id="nkf:Nkreftii_001075"/>
<name>A0A7S8IYL5_9BACT</name>
<dbReference type="AlphaFoldDB" id="A0A7S8IYL5"/>
<dbReference type="Proteomes" id="UP000593737">
    <property type="component" value="Chromosome"/>
</dbReference>
<evidence type="ECO:0000313" key="1">
    <source>
        <dbReference type="EMBL" id="QPD03301.1"/>
    </source>
</evidence>
<evidence type="ECO:0008006" key="3">
    <source>
        <dbReference type="Google" id="ProtNLM"/>
    </source>
</evidence>